<dbReference type="Pfam" id="PF01590">
    <property type="entry name" value="GAF"/>
    <property type="match status" value="1"/>
</dbReference>
<reference evidence="2 3" key="1">
    <citation type="submission" date="2019-03" db="EMBL/GenBank/DDBJ databases">
        <title>Genomic Encyclopedia of Type Strains, Phase III (KMG-III): the genomes of soil and plant-associated and newly described type strains.</title>
        <authorList>
            <person name="Whitman W."/>
        </authorList>
    </citation>
    <scope>NUCLEOTIDE SEQUENCE [LARGE SCALE GENOMIC DNA]</scope>
    <source>
        <strain evidence="2 3">CGMCC 1.7660</strain>
    </source>
</reference>
<evidence type="ECO:0000313" key="3">
    <source>
        <dbReference type="Proteomes" id="UP000295783"/>
    </source>
</evidence>
<dbReference type="InterPro" id="IPR012349">
    <property type="entry name" value="Split_barrel_FMN-bd"/>
</dbReference>
<evidence type="ECO:0000313" key="2">
    <source>
        <dbReference type="EMBL" id="TDQ82385.1"/>
    </source>
</evidence>
<dbReference type="Proteomes" id="UP000295783">
    <property type="component" value="Unassembled WGS sequence"/>
</dbReference>
<dbReference type="PANTHER" id="PTHR40660:SF1">
    <property type="entry name" value="5'-PHOSPHATE OXIDASE PUTATIVE DOMAIN-CONTAINING PROTEIN-RELATED"/>
    <property type="match status" value="1"/>
</dbReference>
<evidence type="ECO:0000259" key="1">
    <source>
        <dbReference type="SMART" id="SM00065"/>
    </source>
</evidence>
<feature type="domain" description="GAF" evidence="1">
    <location>
        <begin position="161"/>
        <end position="325"/>
    </location>
</feature>
<dbReference type="InterPro" id="IPR029016">
    <property type="entry name" value="GAF-like_dom_sf"/>
</dbReference>
<protein>
    <submittedName>
        <fullName evidence="2">Pyridoxamine 5'-phosphate oxidase</fullName>
    </submittedName>
</protein>
<organism evidence="2 3">
    <name type="scientific">Dongia mobilis</name>
    <dbReference type="NCBI Taxonomy" id="578943"/>
    <lineage>
        <taxon>Bacteria</taxon>
        <taxon>Pseudomonadati</taxon>
        <taxon>Pseudomonadota</taxon>
        <taxon>Alphaproteobacteria</taxon>
        <taxon>Rhodospirillales</taxon>
        <taxon>Dongiaceae</taxon>
        <taxon>Dongia</taxon>
    </lineage>
</organism>
<dbReference type="SUPFAM" id="SSF55781">
    <property type="entry name" value="GAF domain-like"/>
    <property type="match status" value="1"/>
</dbReference>
<proteinExistence type="predicted"/>
<sequence length="446" mass="48552">MSEVTLTALRASLEGTIPSEIATCDADGIPNVSVISDVHYVDAEHVAISYQFFSKTRANILVNPRATVLLKHPQTCAQHRLHLHYLRTESEGGLFEAMKAKLAGIASHEGMAGVFRLLGADVYKVIRIDTVRPDQLPAPLPRTPLLAALRQTLARLAAARDLDSLIACLMEQLAAEFQMPHVMLLMSDAGGERLYTVASHGYPESGVGAEILPGQGVIGVAARERTPIRIAHATRDYLYGRAIRDALRASPLAHRLETEIPLPGLGHSASQIALPLLQEGRLLGILYAESPEEGRFGYDEEDALAILAGHLAEAICRLSGETEEATPPAGTARPLDSGAPLVIRHYAADDSVFVEDEYVIKGVAGSILWLLLGEYAKGGRTEFSNKELRLSPQIRLPEFSENLEARLILLRKRLAERCRHIALDKAGRGRVRLVLARPVQLIEAEA</sequence>
<dbReference type="Gene3D" id="3.30.450.40">
    <property type="match status" value="1"/>
</dbReference>
<dbReference type="SMART" id="SM00065">
    <property type="entry name" value="GAF"/>
    <property type="match status" value="1"/>
</dbReference>
<accession>A0A4R6WXP7</accession>
<dbReference type="Gene3D" id="2.30.110.10">
    <property type="entry name" value="Electron Transport, Fmn-binding Protein, Chain A"/>
    <property type="match status" value="1"/>
</dbReference>
<keyword evidence="3" id="KW-1185">Reference proteome</keyword>
<dbReference type="PANTHER" id="PTHR40660">
    <property type="entry name" value="5'-PHOSPHATE OXIDASE PUTATIVE DOMAIN-CONTAINING PROTEIN-RELATED"/>
    <property type="match status" value="1"/>
</dbReference>
<dbReference type="EMBL" id="SNYW01000008">
    <property type="protein sequence ID" value="TDQ82385.1"/>
    <property type="molecule type" value="Genomic_DNA"/>
</dbReference>
<dbReference type="AlphaFoldDB" id="A0A4R6WXP7"/>
<dbReference type="OrthoDB" id="329702at2"/>
<name>A0A4R6WXP7_9PROT</name>
<dbReference type="RefSeq" id="WP_133613670.1">
    <property type="nucleotide sequence ID" value="NZ_SNYW01000008.1"/>
</dbReference>
<comment type="caution">
    <text evidence="2">The sequence shown here is derived from an EMBL/GenBank/DDBJ whole genome shotgun (WGS) entry which is preliminary data.</text>
</comment>
<dbReference type="InterPro" id="IPR003018">
    <property type="entry name" value="GAF"/>
</dbReference>
<dbReference type="SUPFAM" id="SSF50475">
    <property type="entry name" value="FMN-binding split barrel"/>
    <property type="match status" value="1"/>
</dbReference>
<gene>
    <name evidence="2" type="ORF">A8950_2208</name>
</gene>